<keyword evidence="3" id="KW-1185">Reference proteome</keyword>
<feature type="compositionally biased region" description="Gly residues" evidence="1">
    <location>
        <begin position="55"/>
        <end position="72"/>
    </location>
</feature>
<feature type="compositionally biased region" description="Gly residues" evidence="1">
    <location>
        <begin position="34"/>
        <end position="45"/>
    </location>
</feature>
<name>A0ABQ4WFR0_9ASTR</name>
<dbReference type="Proteomes" id="UP001151760">
    <property type="component" value="Unassembled WGS sequence"/>
</dbReference>
<reference evidence="2" key="1">
    <citation type="journal article" date="2022" name="Int. J. Mol. Sci.">
        <title>Draft Genome of Tanacetum Coccineum: Genomic Comparison of Closely Related Tanacetum-Family Plants.</title>
        <authorList>
            <person name="Yamashiro T."/>
            <person name="Shiraishi A."/>
            <person name="Nakayama K."/>
            <person name="Satake H."/>
        </authorList>
    </citation>
    <scope>NUCLEOTIDE SEQUENCE</scope>
</reference>
<organism evidence="2 3">
    <name type="scientific">Tanacetum coccineum</name>
    <dbReference type="NCBI Taxonomy" id="301880"/>
    <lineage>
        <taxon>Eukaryota</taxon>
        <taxon>Viridiplantae</taxon>
        <taxon>Streptophyta</taxon>
        <taxon>Embryophyta</taxon>
        <taxon>Tracheophyta</taxon>
        <taxon>Spermatophyta</taxon>
        <taxon>Magnoliopsida</taxon>
        <taxon>eudicotyledons</taxon>
        <taxon>Gunneridae</taxon>
        <taxon>Pentapetalae</taxon>
        <taxon>asterids</taxon>
        <taxon>campanulids</taxon>
        <taxon>Asterales</taxon>
        <taxon>Asteraceae</taxon>
        <taxon>Asteroideae</taxon>
        <taxon>Anthemideae</taxon>
        <taxon>Anthemidinae</taxon>
        <taxon>Tanacetum</taxon>
    </lineage>
</organism>
<feature type="compositionally biased region" description="Basic and acidic residues" evidence="1">
    <location>
        <begin position="19"/>
        <end position="33"/>
    </location>
</feature>
<evidence type="ECO:0000313" key="3">
    <source>
        <dbReference type="Proteomes" id="UP001151760"/>
    </source>
</evidence>
<dbReference type="EMBL" id="BQNB010008604">
    <property type="protein sequence ID" value="GJS51705.1"/>
    <property type="molecule type" value="Genomic_DNA"/>
</dbReference>
<feature type="compositionally biased region" description="Basic and acidic residues" evidence="1">
    <location>
        <begin position="173"/>
        <end position="187"/>
    </location>
</feature>
<sequence length="216" mass="22804">MVPGAWRVGVRISAGGGGKDGEGGDEWNLRRGGVEGGEFMGGGRGGRGKLDGRGGGEGQLVGGGEGHCGGPMKGRRWGRPEVDHPPMCGPAPPPRPPPRPAWREDLRRRCRRLGRGREDGMLASRGQWVEDSPPPLARGRPGMGREIEGERGGRVGGRGREVEKNSATVEGGGRGRRERAVEGDDGKKRRGMGGGRRRIALGWKESGRWGISGSGP</sequence>
<feature type="compositionally biased region" description="Basic residues" evidence="1">
    <location>
        <begin position="188"/>
        <end position="199"/>
    </location>
</feature>
<protein>
    <submittedName>
        <fullName evidence="2">Uncharacterized protein</fullName>
    </submittedName>
</protein>
<evidence type="ECO:0000313" key="2">
    <source>
        <dbReference type="EMBL" id="GJS51705.1"/>
    </source>
</evidence>
<proteinExistence type="predicted"/>
<reference evidence="2" key="2">
    <citation type="submission" date="2022-01" db="EMBL/GenBank/DDBJ databases">
        <authorList>
            <person name="Yamashiro T."/>
            <person name="Shiraishi A."/>
            <person name="Satake H."/>
            <person name="Nakayama K."/>
        </authorList>
    </citation>
    <scope>NUCLEOTIDE SEQUENCE</scope>
</reference>
<feature type="region of interest" description="Disordered" evidence="1">
    <location>
        <begin position="1"/>
        <end position="201"/>
    </location>
</feature>
<evidence type="ECO:0000256" key="1">
    <source>
        <dbReference type="SAM" id="MobiDB-lite"/>
    </source>
</evidence>
<accession>A0ABQ4WFR0</accession>
<gene>
    <name evidence="2" type="ORF">Tco_0625067</name>
</gene>
<feature type="compositionally biased region" description="Basic and acidic residues" evidence="1">
    <location>
        <begin position="143"/>
        <end position="164"/>
    </location>
</feature>
<feature type="compositionally biased region" description="Pro residues" evidence="1">
    <location>
        <begin position="87"/>
        <end position="100"/>
    </location>
</feature>
<comment type="caution">
    <text evidence="2">The sequence shown here is derived from an EMBL/GenBank/DDBJ whole genome shotgun (WGS) entry which is preliminary data.</text>
</comment>